<evidence type="ECO:0000256" key="1">
    <source>
        <dbReference type="SAM" id="Phobius"/>
    </source>
</evidence>
<reference evidence="2 3" key="1">
    <citation type="journal article" date="2016" name="Nat. Commun.">
        <title>Thousands of microbial genomes shed light on interconnected biogeochemical processes in an aquifer system.</title>
        <authorList>
            <person name="Anantharaman K."/>
            <person name="Brown C.T."/>
            <person name="Hug L.A."/>
            <person name="Sharon I."/>
            <person name="Castelle C.J."/>
            <person name="Probst A.J."/>
            <person name="Thomas B.C."/>
            <person name="Singh A."/>
            <person name="Wilkins M.J."/>
            <person name="Karaoz U."/>
            <person name="Brodie E.L."/>
            <person name="Williams K.H."/>
            <person name="Hubbard S.S."/>
            <person name="Banfield J.F."/>
        </authorList>
    </citation>
    <scope>NUCLEOTIDE SEQUENCE [LARGE SCALE GENOMIC DNA]</scope>
</reference>
<keyword evidence="1" id="KW-0472">Membrane</keyword>
<sequence length="132" mass="14337">MNQKQILNFLIFWVVNTILLLLLSAILGNNLVLGNDKLSSSHAAIVSGLILAAIIYILPPAVEKSGQKIKNENIWPIIFFSANAVVIWIIKRFALITGLGLSSIFWVLIVALVITAAELGVAKTTGAMKKKK</sequence>
<protein>
    <submittedName>
        <fullName evidence="2">Uncharacterized protein</fullName>
    </submittedName>
</protein>
<dbReference type="Proteomes" id="UP000178336">
    <property type="component" value="Unassembled WGS sequence"/>
</dbReference>
<evidence type="ECO:0000313" key="3">
    <source>
        <dbReference type="Proteomes" id="UP000178336"/>
    </source>
</evidence>
<feature type="transmembrane region" description="Helical" evidence="1">
    <location>
        <begin position="7"/>
        <end position="28"/>
    </location>
</feature>
<feature type="transmembrane region" description="Helical" evidence="1">
    <location>
        <begin position="103"/>
        <end position="122"/>
    </location>
</feature>
<dbReference type="EMBL" id="MFBN01000024">
    <property type="protein sequence ID" value="OGD95196.1"/>
    <property type="molecule type" value="Genomic_DNA"/>
</dbReference>
<name>A0A1F5GTI3_9BACT</name>
<feature type="transmembrane region" description="Helical" evidence="1">
    <location>
        <begin position="40"/>
        <end position="62"/>
    </location>
</feature>
<keyword evidence="1" id="KW-1133">Transmembrane helix</keyword>
<accession>A0A1F5GTI3</accession>
<proteinExistence type="predicted"/>
<evidence type="ECO:0000313" key="2">
    <source>
        <dbReference type="EMBL" id="OGD95196.1"/>
    </source>
</evidence>
<keyword evidence="1" id="KW-0812">Transmembrane</keyword>
<dbReference type="AlphaFoldDB" id="A0A1F5GTI3"/>
<organism evidence="2 3">
    <name type="scientific">Candidatus Curtissbacteria bacterium RIFCSPLOWO2_01_FULL_37_9</name>
    <dbReference type="NCBI Taxonomy" id="1797724"/>
    <lineage>
        <taxon>Bacteria</taxon>
        <taxon>Candidatus Curtissiibacteriota</taxon>
    </lineage>
</organism>
<feature type="transmembrane region" description="Helical" evidence="1">
    <location>
        <begin position="74"/>
        <end position="91"/>
    </location>
</feature>
<dbReference type="STRING" id="1797724.A3A48_02070"/>
<comment type="caution">
    <text evidence="2">The sequence shown here is derived from an EMBL/GenBank/DDBJ whole genome shotgun (WGS) entry which is preliminary data.</text>
</comment>
<gene>
    <name evidence="2" type="ORF">A3A48_02070</name>
</gene>